<dbReference type="HOGENOM" id="CLU_978749_0_0_4"/>
<reference evidence="1 2" key="1">
    <citation type="journal article" date="2011" name="J. Bacteriol.">
        <title>Genome Sequences of Alicycliphilus denitrificans Strains BC and K601T.</title>
        <authorList>
            <person name="Oosterkamp M.J."/>
            <person name="Veuskens T."/>
            <person name="Plugge C.M."/>
            <person name="Langenhoff A.A."/>
            <person name="Gerritse J."/>
            <person name="van Berkel W.J."/>
            <person name="Pieper D.H."/>
            <person name="Junca H."/>
            <person name="Goodwin L.A."/>
            <person name="Daligault H.E."/>
            <person name="Bruce D.C."/>
            <person name="Detter J.C."/>
            <person name="Tapia R."/>
            <person name="Han C.S."/>
            <person name="Land M.L."/>
            <person name="Hauser L.J."/>
            <person name="Smidt H."/>
            <person name="Stams A.J."/>
        </authorList>
    </citation>
    <scope>NUCLEOTIDE SEQUENCE [LARGE SCALE GENOMIC DNA]</scope>
    <source>
        <strain evidence="2">DSM 14773 / CIP 107495 / K601</strain>
    </source>
</reference>
<name>F4G6L9_ALIDK</name>
<dbReference type="AlphaFoldDB" id="F4G6L9"/>
<reference evidence="1 2" key="2">
    <citation type="submission" date="2011-04" db="EMBL/GenBank/DDBJ databases">
        <title>Complete sequence of chromosome of Alicycliphilus denitrificans K601.</title>
        <authorList>
            <consortium name="US DOE Joint Genome Institute"/>
            <person name="Lucas S."/>
            <person name="Han J."/>
            <person name="Lapidus A."/>
            <person name="Cheng J.-F."/>
            <person name="Goodwin L."/>
            <person name="Pitluck S."/>
            <person name="Peters L."/>
            <person name="Zeytun A."/>
            <person name="Detter J.C."/>
            <person name="Han C."/>
            <person name="Tapia R."/>
            <person name="Land M."/>
            <person name="Hauser L."/>
            <person name="Kyrpides N."/>
            <person name="Ivanova N."/>
            <person name="Mikhailova N."/>
            <person name="Pagani I."/>
            <person name="Oosterkamp M."/>
            <person name="Pieper D."/>
            <person name="van Berkel W."/>
            <person name="Langenhoff A."/>
            <person name="Smidt H."/>
            <person name="Stams A."/>
            <person name="Woyke T."/>
        </authorList>
    </citation>
    <scope>NUCLEOTIDE SEQUENCE [LARGE SCALE GENOMIC DNA]</scope>
    <source>
        <strain evidence="2">DSM 14773 / CIP 107495 / K601</strain>
    </source>
</reference>
<organism evidence="1 2">
    <name type="scientific">Alicycliphilus denitrificans (strain DSM 14773 / CIP 107495 / K601)</name>
    <dbReference type="NCBI Taxonomy" id="596154"/>
    <lineage>
        <taxon>Bacteria</taxon>
        <taxon>Pseudomonadati</taxon>
        <taxon>Pseudomonadota</taxon>
        <taxon>Betaproteobacteria</taxon>
        <taxon>Burkholderiales</taxon>
        <taxon>Comamonadaceae</taxon>
        <taxon>Alicycliphilus</taxon>
    </lineage>
</organism>
<proteinExistence type="predicted"/>
<accession>F4G6L9</accession>
<protein>
    <submittedName>
        <fullName evidence="1">Uncharacterized protein</fullName>
    </submittedName>
</protein>
<dbReference type="EMBL" id="CP002657">
    <property type="protein sequence ID" value="AEB85410.1"/>
    <property type="molecule type" value="Genomic_DNA"/>
</dbReference>
<sequence length="284" mass="31577">MAAADKGKRPRASRLASLVQMYTAGLRWDTEPMVMAWALTQDAAIAAPLHRLPLECPVEEPPGDLRSLWTALWQAACLLRPEVSPARWRPRVCRLARIAGALIHVETNADAPEQHEATQEPMIALDVRMAEWVRRLLLPLPPPTDSFRPAISVRECAELDLDAMDQCRREGGVLLVAWRRARPATQCDCGWQWRVVAGLEGLEDPRAEGALANAGEGFRPRSVLLVPQEVEAVWGCGYGTRLDPVASLDTTSPEKSSNWQLRSLYGTWTDVEVLRVLMLRPKPG</sequence>
<evidence type="ECO:0000313" key="2">
    <source>
        <dbReference type="Proteomes" id="UP000007938"/>
    </source>
</evidence>
<dbReference type="Proteomes" id="UP000007938">
    <property type="component" value="Chromosome"/>
</dbReference>
<dbReference type="KEGG" id="adk:Alide2_3064"/>
<dbReference type="STRING" id="596154.Alide2_3064"/>
<keyword evidence="2" id="KW-1185">Reference proteome</keyword>
<evidence type="ECO:0000313" key="1">
    <source>
        <dbReference type="EMBL" id="AEB85410.1"/>
    </source>
</evidence>
<gene>
    <name evidence="1" type="ordered locus">Alide2_3064</name>
</gene>